<reference evidence="2" key="2">
    <citation type="submission" date="2020-11" db="EMBL/GenBank/DDBJ databases">
        <authorList>
            <person name="McCartney M.A."/>
            <person name="Auch B."/>
            <person name="Kono T."/>
            <person name="Mallez S."/>
            <person name="Becker A."/>
            <person name="Gohl D.M."/>
            <person name="Silverstein K.A.T."/>
            <person name="Koren S."/>
            <person name="Bechman K.B."/>
            <person name="Herman A."/>
            <person name="Abrahante J.E."/>
            <person name="Garbe J."/>
        </authorList>
    </citation>
    <scope>NUCLEOTIDE SEQUENCE</scope>
    <source>
        <strain evidence="2">Duluth1</strain>
        <tissue evidence="2">Whole animal</tissue>
    </source>
</reference>
<evidence type="ECO:0000313" key="2">
    <source>
        <dbReference type="EMBL" id="KAH3821547.1"/>
    </source>
</evidence>
<dbReference type="Gene3D" id="3.40.390.10">
    <property type="entry name" value="Collagenase (Catalytic Domain)"/>
    <property type="match status" value="1"/>
</dbReference>
<keyword evidence="3" id="KW-1185">Reference proteome</keyword>
<organism evidence="2 3">
    <name type="scientific">Dreissena polymorpha</name>
    <name type="common">Zebra mussel</name>
    <name type="synonym">Mytilus polymorpha</name>
    <dbReference type="NCBI Taxonomy" id="45954"/>
    <lineage>
        <taxon>Eukaryota</taxon>
        <taxon>Metazoa</taxon>
        <taxon>Spiralia</taxon>
        <taxon>Lophotrochozoa</taxon>
        <taxon>Mollusca</taxon>
        <taxon>Bivalvia</taxon>
        <taxon>Autobranchia</taxon>
        <taxon>Heteroconchia</taxon>
        <taxon>Euheterodonta</taxon>
        <taxon>Imparidentia</taxon>
        <taxon>Neoheterodontei</taxon>
        <taxon>Myida</taxon>
        <taxon>Dreissenoidea</taxon>
        <taxon>Dreissenidae</taxon>
        <taxon>Dreissena</taxon>
    </lineage>
</organism>
<dbReference type="InterPro" id="IPR001590">
    <property type="entry name" value="Peptidase_M12B"/>
</dbReference>
<dbReference type="Pfam" id="PF01421">
    <property type="entry name" value="Reprolysin"/>
    <property type="match status" value="1"/>
</dbReference>
<dbReference type="AlphaFoldDB" id="A0A9D4GRC6"/>
<dbReference type="GO" id="GO:0004222">
    <property type="term" value="F:metalloendopeptidase activity"/>
    <property type="evidence" value="ECO:0007669"/>
    <property type="project" value="InterPro"/>
</dbReference>
<reference evidence="2" key="1">
    <citation type="journal article" date="2019" name="bioRxiv">
        <title>The Genome of the Zebra Mussel, Dreissena polymorpha: A Resource for Invasive Species Research.</title>
        <authorList>
            <person name="McCartney M.A."/>
            <person name="Auch B."/>
            <person name="Kono T."/>
            <person name="Mallez S."/>
            <person name="Zhang Y."/>
            <person name="Obille A."/>
            <person name="Becker A."/>
            <person name="Abrahante J.E."/>
            <person name="Garbe J."/>
            <person name="Badalamenti J.P."/>
            <person name="Herman A."/>
            <person name="Mangelson H."/>
            <person name="Liachko I."/>
            <person name="Sullivan S."/>
            <person name="Sone E.D."/>
            <person name="Koren S."/>
            <person name="Silverstein K.A.T."/>
            <person name="Beckman K.B."/>
            <person name="Gohl D.M."/>
        </authorList>
    </citation>
    <scope>NUCLEOTIDE SEQUENCE</scope>
    <source>
        <strain evidence="2">Duluth1</strain>
        <tissue evidence="2">Whole animal</tissue>
    </source>
</reference>
<dbReference type="GO" id="GO:0006508">
    <property type="term" value="P:proteolysis"/>
    <property type="evidence" value="ECO:0007669"/>
    <property type="project" value="InterPro"/>
</dbReference>
<dbReference type="Proteomes" id="UP000828390">
    <property type="component" value="Unassembled WGS sequence"/>
</dbReference>
<accession>A0A9D4GRC6</accession>
<sequence>MEKWKAKVGGATENEQFDRAFEAMHEFYTFVVNGIDVRFQTATGGGQALRVTLASLLVSTEAETSPWVTNNMIGPNAVDDAGVLLDFATWKSSVYQYLPTHDHAGLFTGFDISTPTSNNPIGMGYLNSICHSSWSVSEIEETYNAVSIHIAAHELGHKPKQRER</sequence>
<gene>
    <name evidence="2" type="ORF">DPMN_123311</name>
</gene>
<dbReference type="InterPro" id="IPR024079">
    <property type="entry name" value="MetalloPept_cat_dom_sf"/>
</dbReference>
<dbReference type="SUPFAM" id="SSF55486">
    <property type="entry name" value="Metalloproteases ('zincins'), catalytic domain"/>
    <property type="match status" value="1"/>
</dbReference>
<protein>
    <recommendedName>
        <fullName evidence="1">Peptidase M12B domain-containing protein</fullName>
    </recommendedName>
</protein>
<evidence type="ECO:0000259" key="1">
    <source>
        <dbReference type="Pfam" id="PF01421"/>
    </source>
</evidence>
<evidence type="ECO:0000313" key="3">
    <source>
        <dbReference type="Proteomes" id="UP000828390"/>
    </source>
</evidence>
<comment type="caution">
    <text evidence="2">The sequence shown here is derived from an EMBL/GenBank/DDBJ whole genome shotgun (WGS) entry which is preliminary data.</text>
</comment>
<feature type="domain" description="Peptidase M12B" evidence="1">
    <location>
        <begin position="67"/>
        <end position="157"/>
    </location>
</feature>
<dbReference type="EMBL" id="JAIWYP010000005">
    <property type="protein sequence ID" value="KAH3821547.1"/>
    <property type="molecule type" value="Genomic_DNA"/>
</dbReference>
<proteinExistence type="predicted"/>
<name>A0A9D4GRC6_DREPO</name>